<feature type="transmembrane region" description="Helical" evidence="10">
    <location>
        <begin position="114"/>
        <end position="144"/>
    </location>
</feature>
<evidence type="ECO:0000313" key="13">
    <source>
        <dbReference type="EMBL" id="KAJ8949054.1"/>
    </source>
</evidence>
<dbReference type="Proteomes" id="UP001162162">
    <property type="component" value="Unassembled WGS sequence"/>
</dbReference>
<evidence type="ECO:0000256" key="9">
    <source>
        <dbReference type="ARBA" id="ARBA00023224"/>
    </source>
</evidence>
<name>A0AAV8YF55_9CUCU</name>
<dbReference type="PANTHER" id="PTHR24224">
    <property type="entry name" value="CARDIOACCELERATORY PEPTIDE RECEPTOR-RELATED"/>
    <property type="match status" value="1"/>
</dbReference>
<evidence type="ECO:0000256" key="10">
    <source>
        <dbReference type="RuleBase" id="RU046427"/>
    </source>
</evidence>
<feature type="transmembrane region" description="Helical" evidence="10">
    <location>
        <begin position="29"/>
        <end position="50"/>
    </location>
</feature>
<protein>
    <recommendedName>
        <fullName evidence="12">G-protein coupled receptors family 1 profile domain-containing protein</fullName>
    </recommendedName>
</protein>
<evidence type="ECO:0000256" key="1">
    <source>
        <dbReference type="ARBA" id="ARBA00004651"/>
    </source>
</evidence>
<evidence type="ECO:0000256" key="5">
    <source>
        <dbReference type="ARBA" id="ARBA00023040"/>
    </source>
</evidence>
<evidence type="ECO:0000256" key="6">
    <source>
        <dbReference type="ARBA" id="ARBA00023136"/>
    </source>
</evidence>
<dbReference type="PANTHER" id="PTHR24224:SF6">
    <property type="entry name" value="CARDIOACCELERATORY PEPTIDE RECEPTOR-RELATED"/>
    <property type="match status" value="1"/>
</dbReference>
<feature type="non-terminal residue" evidence="13">
    <location>
        <position position="1"/>
    </location>
</feature>
<dbReference type="InterPro" id="IPR001817">
    <property type="entry name" value="Vasoprsn_rcpt"/>
</dbReference>
<evidence type="ECO:0000256" key="4">
    <source>
        <dbReference type="ARBA" id="ARBA00022989"/>
    </source>
</evidence>
<evidence type="ECO:0000259" key="12">
    <source>
        <dbReference type="PROSITE" id="PS50262"/>
    </source>
</evidence>
<evidence type="ECO:0000256" key="11">
    <source>
        <dbReference type="SAM" id="MobiDB-lite"/>
    </source>
</evidence>
<comment type="caution">
    <text evidence="13">The sequence shown here is derived from an EMBL/GenBank/DDBJ whole genome shotgun (WGS) entry which is preliminary data.</text>
</comment>
<evidence type="ECO:0000256" key="7">
    <source>
        <dbReference type="ARBA" id="ARBA00023170"/>
    </source>
</evidence>
<dbReference type="InterPro" id="IPR000276">
    <property type="entry name" value="GPCR_Rhodpsn"/>
</dbReference>
<feature type="region of interest" description="Disordered" evidence="11">
    <location>
        <begin position="148"/>
        <end position="171"/>
    </location>
</feature>
<dbReference type="EMBL" id="JAPWTK010000124">
    <property type="protein sequence ID" value="KAJ8949054.1"/>
    <property type="molecule type" value="Genomic_DNA"/>
</dbReference>
<feature type="domain" description="G-protein coupled receptors family 1 profile" evidence="12">
    <location>
        <begin position="1"/>
        <end position="241"/>
    </location>
</feature>
<dbReference type="Gene3D" id="1.20.1070.10">
    <property type="entry name" value="Rhodopsin 7-helix transmembrane proteins"/>
    <property type="match status" value="1"/>
</dbReference>
<keyword evidence="7 10" id="KW-0675">Receptor</keyword>
<comment type="similarity">
    <text evidence="10">Belongs to the G-protein coupled receptor 1 family. Vasopressin/oxytocin receptor subfamily.</text>
</comment>
<gene>
    <name evidence="13" type="ORF">NQ318_016956</name>
</gene>
<comment type="caution">
    <text evidence="10">Lacks conserved residue(s) required for the propagation of feature annotation.</text>
</comment>
<comment type="subcellular location">
    <subcellularLocation>
        <location evidence="1 10">Cell membrane</location>
        <topology evidence="1 10">Multi-pass membrane protein</topology>
    </subcellularLocation>
</comment>
<dbReference type="GO" id="GO:0005886">
    <property type="term" value="C:plasma membrane"/>
    <property type="evidence" value="ECO:0007669"/>
    <property type="project" value="UniProtKB-SubCell"/>
</dbReference>
<dbReference type="InterPro" id="IPR052665">
    <property type="entry name" value="Neuropeptide-GPCR"/>
</dbReference>
<keyword evidence="3 10" id="KW-0812">Transmembrane</keyword>
<reference evidence="13" key="1">
    <citation type="journal article" date="2023" name="Insect Mol. Biol.">
        <title>Genome sequencing provides insights into the evolution of gene families encoding plant cell wall-degrading enzymes in longhorned beetles.</title>
        <authorList>
            <person name="Shin N.R."/>
            <person name="Okamura Y."/>
            <person name="Kirsch R."/>
            <person name="Pauchet Y."/>
        </authorList>
    </citation>
    <scope>NUCLEOTIDE SEQUENCE</scope>
    <source>
        <strain evidence="13">AMC_N1</strain>
    </source>
</reference>
<dbReference type="PRINTS" id="PR00896">
    <property type="entry name" value="VASOPRESSINR"/>
</dbReference>
<dbReference type="Pfam" id="PF00001">
    <property type="entry name" value="7tm_1"/>
    <property type="match status" value="1"/>
</dbReference>
<keyword evidence="9 10" id="KW-0807">Transducer</keyword>
<organism evidence="13 14">
    <name type="scientific">Aromia moschata</name>
    <dbReference type="NCBI Taxonomy" id="1265417"/>
    <lineage>
        <taxon>Eukaryota</taxon>
        <taxon>Metazoa</taxon>
        <taxon>Ecdysozoa</taxon>
        <taxon>Arthropoda</taxon>
        <taxon>Hexapoda</taxon>
        <taxon>Insecta</taxon>
        <taxon>Pterygota</taxon>
        <taxon>Neoptera</taxon>
        <taxon>Endopterygota</taxon>
        <taxon>Coleoptera</taxon>
        <taxon>Polyphaga</taxon>
        <taxon>Cucujiformia</taxon>
        <taxon>Chrysomeloidea</taxon>
        <taxon>Cerambycidae</taxon>
        <taxon>Cerambycinae</taxon>
        <taxon>Callichromatini</taxon>
        <taxon>Aromia</taxon>
    </lineage>
</organism>
<dbReference type="AlphaFoldDB" id="A0AAV8YF55"/>
<keyword evidence="5 10" id="KW-0297">G-protein coupled receptor</keyword>
<keyword evidence="6 10" id="KW-0472">Membrane</keyword>
<dbReference type="PRINTS" id="PR00237">
    <property type="entry name" value="GPCRRHODOPSN"/>
</dbReference>
<evidence type="ECO:0000313" key="14">
    <source>
        <dbReference type="Proteomes" id="UP001162162"/>
    </source>
</evidence>
<dbReference type="GO" id="GO:0005000">
    <property type="term" value="F:vasopressin receptor activity"/>
    <property type="evidence" value="ECO:0007669"/>
    <property type="project" value="InterPro"/>
</dbReference>
<sequence length="309" mass="34807">LSVGLISVLTDIVWRITVSWNAGNAACKIIRFLQVVVTYASTYVLVALSIDRYDAIRHPMKFSGSWRRAKCLIIAAWLFSVLFSIPILILYEEKIVQGQTQCWIEFSDQWKWKLYMTLVSLTLFAIPAAVITSCYAVIIVTIWTKSSSSFSKPKKGSTDGRLGSDNSRRASSRGLIPRAKVKTVKTTFVIVSVFIICWSPYILFDLLQVYGHIPNTQTNIAIATFVQSLAPLNSAANPIIYCIFSTHFCRTLWLIPPFKWLCKKKKRKPTDSTTNTQSSSLSEFLTNTHKRRSEASTANAHTVLIHAKN</sequence>
<accession>A0AAV8YF55</accession>
<keyword evidence="14" id="KW-1185">Reference proteome</keyword>
<evidence type="ECO:0000256" key="2">
    <source>
        <dbReference type="ARBA" id="ARBA00022475"/>
    </source>
</evidence>
<dbReference type="PROSITE" id="PS00237">
    <property type="entry name" value="G_PROTEIN_RECEP_F1_1"/>
    <property type="match status" value="1"/>
</dbReference>
<keyword evidence="8 10" id="KW-0325">Glycoprotein</keyword>
<evidence type="ECO:0000256" key="8">
    <source>
        <dbReference type="ARBA" id="ARBA00023180"/>
    </source>
</evidence>
<dbReference type="SUPFAM" id="SSF81321">
    <property type="entry name" value="Family A G protein-coupled receptor-like"/>
    <property type="match status" value="1"/>
</dbReference>
<dbReference type="PROSITE" id="PS50262">
    <property type="entry name" value="G_PROTEIN_RECEP_F1_2"/>
    <property type="match status" value="1"/>
</dbReference>
<keyword evidence="4 10" id="KW-1133">Transmembrane helix</keyword>
<dbReference type="GO" id="GO:0008188">
    <property type="term" value="F:neuropeptide receptor activity"/>
    <property type="evidence" value="ECO:0007669"/>
    <property type="project" value="TreeGrafter"/>
</dbReference>
<keyword evidence="2" id="KW-1003">Cell membrane</keyword>
<feature type="transmembrane region" description="Helical" evidence="10">
    <location>
        <begin position="186"/>
        <end position="204"/>
    </location>
</feature>
<proteinExistence type="inferred from homology"/>
<evidence type="ECO:0000256" key="3">
    <source>
        <dbReference type="ARBA" id="ARBA00022692"/>
    </source>
</evidence>
<dbReference type="InterPro" id="IPR017452">
    <property type="entry name" value="GPCR_Rhodpsn_7TM"/>
</dbReference>
<feature type="transmembrane region" description="Helical" evidence="10">
    <location>
        <begin position="71"/>
        <end position="91"/>
    </location>
</feature>